<protein>
    <submittedName>
        <fullName evidence="3">Conjugative transposon protein TraM</fullName>
    </submittedName>
</protein>
<accession>A0ABW5NUQ0</accession>
<gene>
    <name evidence="3" type="primary">traM</name>
    <name evidence="3" type="ORF">ACFSR3_11405</name>
</gene>
<dbReference type="Pfam" id="PF12508">
    <property type="entry name" value="Transposon_TraM"/>
    <property type="match status" value="1"/>
</dbReference>
<organism evidence="3 4">
    <name type="scientific">Flavobacterium suzhouense</name>
    <dbReference type="NCBI Taxonomy" id="1529638"/>
    <lineage>
        <taxon>Bacteria</taxon>
        <taxon>Pseudomonadati</taxon>
        <taxon>Bacteroidota</taxon>
        <taxon>Flavobacteriia</taxon>
        <taxon>Flavobacteriales</taxon>
        <taxon>Flavobacteriaceae</taxon>
        <taxon>Flavobacterium</taxon>
    </lineage>
</organism>
<dbReference type="EMBL" id="JBHUMD010000026">
    <property type="protein sequence ID" value="MFD2602665.1"/>
    <property type="molecule type" value="Genomic_DNA"/>
</dbReference>
<comment type="caution">
    <text evidence="3">The sequence shown here is derived from an EMBL/GenBank/DDBJ whole genome shotgun (WGS) entry which is preliminary data.</text>
</comment>
<dbReference type="NCBIfam" id="TIGR03779">
    <property type="entry name" value="Bac_Flav_CT_M"/>
    <property type="match status" value="1"/>
</dbReference>
<evidence type="ECO:0000259" key="2">
    <source>
        <dbReference type="Pfam" id="PF12508"/>
    </source>
</evidence>
<dbReference type="RefSeq" id="WP_379821093.1">
    <property type="nucleotide sequence ID" value="NZ_JBHUMD010000026.1"/>
</dbReference>
<evidence type="ECO:0000256" key="1">
    <source>
        <dbReference type="SAM" id="MobiDB-lite"/>
    </source>
</evidence>
<name>A0ABW5NUQ0_9FLAO</name>
<dbReference type="Proteomes" id="UP001597480">
    <property type="component" value="Unassembled WGS sequence"/>
</dbReference>
<evidence type="ECO:0000313" key="4">
    <source>
        <dbReference type="Proteomes" id="UP001597480"/>
    </source>
</evidence>
<evidence type="ECO:0000313" key="3">
    <source>
        <dbReference type="EMBL" id="MFD2602665.1"/>
    </source>
</evidence>
<proteinExistence type="predicted"/>
<dbReference type="InterPro" id="IPR022187">
    <property type="entry name" value="Conjug_transposon_TraM"/>
</dbReference>
<reference evidence="4" key="1">
    <citation type="journal article" date="2019" name="Int. J. Syst. Evol. Microbiol.">
        <title>The Global Catalogue of Microorganisms (GCM) 10K type strain sequencing project: providing services to taxonomists for standard genome sequencing and annotation.</title>
        <authorList>
            <consortium name="The Broad Institute Genomics Platform"/>
            <consortium name="The Broad Institute Genome Sequencing Center for Infectious Disease"/>
            <person name="Wu L."/>
            <person name="Ma J."/>
        </authorList>
    </citation>
    <scope>NUCLEOTIDE SEQUENCE [LARGE SCALE GENOMIC DNA]</scope>
    <source>
        <strain evidence="4">KCTC 42107</strain>
    </source>
</reference>
<feature type="domain" description="Conjugative transposon TraM C-terminal" evidence="2">
    <location>
        <begin position="266"/>
        <end position="410"/>
    </location>
</feature>
<sequence length="416" mass="45781">MKNNEPAPMRRKRKILWLLPLLLLPFTTLFFWAMGGGAPTTAEGQPKRGFNLKLPAANLEDEASFDKMQYYDRAAQDSSKINDLRKKDPNYSYDTLNEMTDSVNGTGRRSGLSISNFQSPQEKKVYERLEALQRAVSTTPEAKRIPPAETAFKLPVAANSQSRALEDMLQSMETASEPDPELAQIGGMLESILDIQYPERVQQKLREQSKSNRGRVYGITTERDEEVVSSIAPQQSHKVAFAPTTVHTGFYGLDEVTTETFQDNAVSAVIAETQTVVNGATVKMELAQEIYINGQVIPKGTFVVGTASLKGERLTIEIQSIRHGNSLFPVELAVYDLDGLGGIYIPGAINRDVAKASADRSMQTLGVTTLSDSWSAQAAGAGIEAAKGLFSKKVKLVKVTLKKGYRILLKDEKQDE</sequence>
<dbReference type="InterPro" id="IPR055407">
    <property type="entry name" value="TraM_C"/>
</dbReference>
<feature type="region of interest" description="Disordered" evidence="1">
    <location>
        <begin position="92"/>
        <end position="114"/>
    </location>
</feature>
<keyword evidence="4" id="KW-1185">Reference proteome</keyword>